<evidence type="ECO:0000313" key="2">
    <source>
        <dbReference type="EMBL" id="MBM7588549.1"/>
    </source>
</evidence>
<accession>A0A938XUX6</accession>
<reference evidence="2" key="1">
    <citation type="submission" date="2021-01" db="EMBL/GenBank/DDBJ databases">
        <title>Genomic Encyclopedia of Type Strains, Phase IV (KMG-IV): sequencing the most valuable type-strain genomes for metagenomic binning, comparative biology and taxonomic classification.</title>
        <authorList>
            <person name="Goeker M."/>
        </authorList>
    </citation>
    <scope>NUCLEOTIDE SEQUENCE</scope>
    <source>
        <strain evidence="2">DSM 25523</strain>
    </source>
</reference>
<dbReference type="EMBL" id="JAFBEB010000001">
    <property type="protein sequence ID" value="MBM7588549.1"/>
    <property type="molecule type" value="Genomic_DNA"/>
</dbReference>
<sequence>MGILMRYLAYLLILTVLLQAQPSFAKQPNWNDALQKQIQEWINDIAQQDPQFFNWRQARTEVQTLGANQHQWLVSLQKAGKQVGYLVVAEAEQKENGQKPKFVLLEYGVGEFILFDDTFAPKNVAAEPVYDGFSSYWRVAQNDSMRYVDAKTGERYPATSQPDPYLMDSLPTEELAESEMKLTKTRLLLSQETNPFDQIGWIQQLNSGQGSSAVSWQTLLQEPSNKPVVLNVFLFQKQVMAPFTVGSVHLWDKDAAYIGVWDEGLRFLPFAYTQKVGTYLFNE</sequence>
<comment type="caution">
    <text evidence="2">The sequence shown here is derived from an EMBL/GenBank/DDBJ whole genome shotgun (WGS) entry which is preliminary data.</text>
</comment>
<dbReference type="AlphaFoldDB" id="A0A938XUX6"/>
<gene>
    <name evidence="2" type="ORF">JOD01_000135</name>
</gene>
<dbReference type="RefSeq" id="WP_338028499.1">
    <property type="nucleotide sequence ID" value="NZ_BAABIN010000009.1"/>
</dbReference>
<protein>
    <submittedName>
        <fullName evidence="2">Uncharacterized protein</fullName>
    </submittedName>
</protein>
<evidence type="ECO:0000256" key="1">
    <source>
        <dbReference type="SAM" id="SignalP"/>
    </source>
</evidence>
<feature type="signal peptide" evidence="1">
    <location>
        <begin position="1"/>
        <end position="25"/>
    </location>
</feature>
<evidence type="ECO:0000313" key="3">
    <source>
        <dbReference type="Proteomes" id="UP000717624"/>
    </source>
</evidence>
<dbReference type="Proteomes" id="UP000717624">
    <property type="component" value="Unassembled WGS sequence"/>
</dbReference>
<feature type="chain" id="PRO_5037519964" evidence="1">
    <location>
        <begin position="26"/>
        <end position="283"/>
    </location>
</feature>
<keyword evidence="1" id="KW-0732">Signal</keyword>
<organism evidence="2 3">
    <name type="scientific">Brevibacillus fulvus</name>
    <dbReference type="NCBI Taxonomy" id="1125967"/>
    <lineage>
        <taxon>Bacteria</taxon>
        <taxon>Bacillati</taxon>
        <taxon>Bacillota</taxon>
        <taxon>Bacilli</taxon>
        <taxon>Bacillales</taxon>
        <taxon>Paenibacillaceae</taxon>
        <taxon>Brevibacillus</taxon>
    </lineage>
</organism>
<name>A0A938XUX6_9BACL</name>
<keyword evidence="3" id="KW-1185">Reference proteome</keyword>
<proteinExistence type="predicted"/>